<dbReference type="STRING" id="167542.P9515_14121"/>
<evidence type="ECO:0000313" key="3">
    <source>
        <dbReference type="Proteomes" id="UP000001589"/>
    </source>
</evidence>
<dbReference type="InterPro" id="IPR001509">
    <property type="entry name" value="Epimerase_deHydtase"/>
</dbReference>
<dbReference type="AlphaFoldDB" id="A2BXV8"/>
<protein>
    <recommendedName>
        <fullName evidence="1">NAD-dependent epimerase/dehydratase domain-containing protein</fullName>
    </recommendedName>
</protein>
<dbReference type="EMBL" id="CP000552">
    <property type="protein sequence ID" value="ABM72619.1"/>
    <property type="molecule type" value="Genomic_DNA"/>
</dbReference>
<dbReference type="InterPro" id="IPR036291">
    <property type="entry name" value="NAD(P)-bd_dom_sf"/>
</dbReference>
<evidence type="ECO:0000259" key="1">
    <source>
        <dbReference type="Pfam" id="PF01370"/>
    </source>
</evidence>
<dbReference type="Gene3D" id="3.40.50.720">
    <property type="entry name" value="NAD(P)-binding Rossmann-like Domain"/>
    <property type="match status" value="1"/>
</dbReference>
<sequence>MKNLVFILGSNGYVGSALVKKFISKDNFVIGLGRSETSRQYKEKYIKDSNFHYFSLKDKNILSIKSQIKDYVSEFNMNSIFINSAWHGDKSLSDGNLSEQIANIYLSNDAIKLATEIRCDKFLYIGSVFENYIDKFTNSNWYEHKYNFKDQLNYSLAKNICRDFNRLVSYLQKIEYIHCSFSVFIDQDLSGKGYIPSTLKKISKGLEYSEPENKELFDITLLDEGCEAIYLLSQKAKINKNYYIGTSFPKTLKDIFITFEEAKLKKHKSHEILYESPYNDLFCINNLEKDIGYKPTKTFNKFSFEFFNK</sequence>
<feature type="domain" description="NAD-dependent epimerase/dehydratase" evidence="1">
    <location>
        <begin position="5"/>
        <end position="162"/>
    </location>
</feature>
<dbReference type="Pfam" id="PF01370">
    <property type="entry name" value="Epimerase"/>
    <property type="match status" value="1"/>
</dbReference>
<dbReference type="Proteomes" id="UP000001589">
    <property type="component" value="Chromosome"/>
</dbReference>
<gene>
    <name evidence="2" type="ordered locus">P9515_14121</name>
</gene>
<reference evidence="2 3" key="1">
    <citation type="journal article" date="2007" name="PLoS Genet.">
        <title>Patterns and implications of gene gain and loss in the evolution of Prochlorococcus.</title>
        <authorList>
            <person name="Kettler G.C."/>
            <person name="Martiny A.C."/>
            <person name="Huang K."/>
            <person name="Zucker J."/>
            <person name="Coleman M.L."/>
            <person name="Rodrigue S."/>
            <person name="Chen F."/>
            <person name="Lapidus A."/>
            <person name="Ferriera S."/>
            <person name="Johnson J."/>
            <person name="Steglich C."/>
            <person name="Church G.M."/>
            <person name="Richardson P."/>
            <person name="Chisholm S.W."/>
        </authorList>
    </citation>
    <scope>NUCLEOTIDE SEQUENCE [LARGE SCALE GENOMIC DNA]</scope>
    <source>
        <strain evidence="2 3">MIT 9515</strain>
    </source>
</reference>
<dbReference type="RefSeq" id="WP_011820716.1">
    <property type="nucleotide sequence ID" value="NC_008817.1"/>
</dbReference>
<evidence type="ECO:0000313" key="2">
    <source>
        <dbReference type="EMBL" id="ABM72619.1"/>
    </source>
</evidence>
<name>A2BXV8_PROM5</name>
<dbReference type="SUPFAM" id="SSF51735">
    <property type="entry name" value="NAD(P)-binding Rossmann-fold domains"/>
    <property type="match status" value="1"/>
</dbReference>
<organism evidence="2 3">
    <name type="scientific">Prochlorococcus marinus (strain MIT 9515)</name>
    <dbReference type="NCBI Taxonomy" id="167542"/>
    <lineage>
        <taxon>Bacteria</taxon>
        <taxon>Bacillati</taxon>
        <taxon>Cyanobacteriota</taxon>
        <taxon>Cyanophyceae</taxon>
        <taxon>Synechococcales</taxon>
        <taxon>Prochlorococcaceae</taxon>
        <taxon>Prochlorococcus</taxon>
    </lineage>
</organism>
<accession>A2BXV8</accession>
<dbReference type="eggNOG" id="COG0451">
    <property type="taxonomic scope" value="Bacteria"/>
</dbReference>
<dbReference type="HOGENOM" id="CLU_007383_1_7_3"/>
<dbReference type="OrthoDB" id="9811743at2"/>
<dbReference type="GeneID" id="60200609"/>
<proteinExistence type="predicted"/>
<dbReference type="KEGG" id="pmc:P9515_14121"/>